<keyword evidence="6" id="KW-1185">Reference proteome</keyword>
<reference evidence="5" key="2">
    <citation type="journal article" date="2023" name="Infect Dis Poverty">
        <title>Chromosome-scale genome of the human blood fluke Schistosoma mekongi and its implications for public health.</title>
        <authorList>
            <person name="Zhou M."/>
            <person name="Xu L."/>
            <person name="Xu D."/>
            <person name="Chen W."/>
            <person name="Khan J."/>
            <person name="Hu Y."/>
            <person name="Huang H."/>
            <person name="Wei H."/>
            <person name="Zhang Y."/>
            <person name="Chusongsang P."/>
            <person name="Tanasarnprasert K."/>
            <person name="Hu X."/>
            <person name="Limpanont Y."/>
            <person name="Lv Z."/>
        </authorList>
    </citation>
    <scope>NUCLEOTIDE SEQUENCE</scope>
    <source>
        <strain evidence="5">LV_2022a</strain>
    </source>
</reference>
<feature type="region of interest" description="Disordered" evidence="3">
    <location>
        <begin position="32"/>
        <end position="238"/>
    </location>
</feature>
<dbReference type="PANTHER" id="PTHR15176:SF1">
    <property type="entry name" value="NEPHROCYSTIN-1"/>
    <property type="match status" value="1"/>
</dbReference>
<keyword evidence="1 2" id="KW-0728">SH3 domain</keyword>
<reference evidence="5" key="1">
    <citation type="submission" date="2022-04" db="EMBL/GenBank/DDBJ databases">
        <authorList>
            <person name="Xu L."/>
            <person name="Lv Z."/>
        </authorList>
    </citation>
    <scope>NUCLEOTIDE SEQUENCE</scope>
    <source>
        <strain evidence="5">LV_2022a</strain>
    </source>
</reference>
<dbReference type="EMBL" id="JALJAT010000001">
    <property type="protein sequence ID" value="KAK4475239.1"/>
    <property type="molecule type" value="Genomic_DNA"/>
</dbReference>
<dbReference type="GO" id="GO:0090251">
    <property type="term" value="P:protein localization involved in establishment of planar polarity"/>
    <property type="evidence" value="ECO:0007669"/>
    <property type="project" value="TreeGrafter"/>
</dbReference>
<dbReference type="AlphaFoldDB" id="A0AAE2D8K0"/>
<dbReference type="PRINTS" id="PR00452">
    <property type="entry name" value="SH3DOMAIN"/>
</dbReference>
<evidence type="ECO:0000256" key="1">
    <source>
        <dbReference type="ARBA" id="ARBA00022443"/>
    </source>
</evidence>
<evidence type="ECO:0000256" key="2">
    <source>
        <dbReference type="PROSITE-ProRule" id="PRU00192"/>
    </source>
</evidence>
<feature type="compositionally biased region" description="Basic residues" evidence="3">
    <location>
        <begin position="123"/>
        <end position="143"/>
    </location>
</feature>
<dbReference type="Pfam" id="PF07653">
    <property type="entry name" value="SH3_2"/>
    <property type="match status" value="1"/>
</dbReference>
<dbReference type="InterPro" id="IPR036028">
    <property type="entry name" value="SH3-like_dom_sf"/>
</dbReference>
<gene>
    <name evidence="5" type="ORF">MN116_000778</name>
</gene>
<evidence type="ECO:0000259" key="4">
    <source>
        <dbReference type="PROSITE" id="PS50002"/>
    </source>
</evidence>
<protein>
    <recommendedName>
        <fullName evidence="4">SH3 domain-containing protein</fullName>
    </recommendedName>
</protein>
<dbReference type="InterPro" id="IPR039687">
    <property type="entry name" value="NPHP1"/>
</dbReference>
<proteinExistence type="predicted"/>
<dbReference type="GO" id="GO:0005737">
    <property type="term" value="C:cytoplasm"/>
    <property type="evidence" value="ECO:0007669"/>
    <property type="project" value="TreeGrafter"/>
</dbReference>
<feature type="compositionally biased region" description="Basic residues" evidence="3">
    <location>
        <begin position="57"/>
        <end position="78"/>
    </location>
</feature>
<feature type="compositionally biased region" description="Acidic residues" evidence="3">
    <location>
        <begin position="203"/>
        <end position="228"/>
    </location>
</feature>
<dbReference type="PROSITE" id="PS50002">
    <property type="entry name" value="SH3"/>
    <property type="match status" value="1"/>
</dbReference>
<dbReference type="SMART" id="SM00326">
    <property type="entry name" value="SH3"/>
    <property type="match status" value="1"/>
</dbReference>
<dbReference type="Proteomes" id="UP001292079">
    <property type="component" value="Unassembled WGS sequence"/>
</dbReference>
<dbReference type="Gene3D" id="2.30.30.40">
    <property type="entry name" value="SH3 Domains"/>
    <property type="match status" value="1"/>
</dbReference>
<accession>A0AAE2D8K0</accession>
<evidence type="ECO:0000313" key="6">
    <source>
        <dbReference type="Proteomes" id="UP001292079"/>
    </source>
</evidence>
<sequence length="921" mass="106763">MAETKKQLDSISEQLDQLSSQIKRFIIFVNSHKKPTSEQQENFNGKKDEEEQVSKKTKDKKAKHEPKPIKTKNVKHKNAKESNDSATTTTVVAQIHADHITGNEETNDDDGGDDIDKVDAKHSGKMLKRVKSSKRLKISGKKSKPTEDENETSRKRKKKSAKKQDTDTHKSNKSNNAVENTSSSLKSNFKLQDDKDKAGISEVETDEKEEEEEELEVEDEESGTEDNIDQVQPFHKEECVIEDKKEKQGGITESISSQSVLQVNSEISKNTQEDKITDHVESIKKDTSDVFYQTIRQWIGDDEDDLSFISGETLKILEKDDDGWWLGENIQGKQGLVPMNFLKKLVMVESEWQNLKMKFLKQKNIVSTKDSPQTYSDYEEVEGEEEEEVEEEMVVVDDEEVKQENKENKQQESKDTAKVIKTNITKQINTCTQDSVEYSEETWEYDEDNDNESGDNFEIEEHEHEDATFEEDNNEDNVEEKVNFRQNNDVVCSSKSFISTPLVNIEQKLFKDDQDFSGWYIKNNEKPLEAYQPLPRLKLYNYQKFLSPKLGSSHLIFTDLLLEMNSKKITRRQPRWQKIITLQKISQLSLLEETNLSILNHSVCLCLFDGKNPISNICCLPITPTDREKKTWIVTPHNIKKSEKSYELSSDLFVRYNEQNMNIFLLIEIQIVISKQNSSKPIELSLGWVTIPLYDENGQMISNKTCDYPLQDSLPFESGKTNKTSVKDVSLRSRMQNLLFNKTVQLTIRFSQPNKEQQDKLDSLPDILIGLMSYVPFLSYHRDFLANIFPGFGGTNDRFVLRHVHPEVALFPTVADCPLLIECLRVSWQDRLKEIPVSQKKDTEYLRKLYSDHFRRVIYPLLWLQDIRYVDIMSSQQFENESPKLLSLIDQIRQNFMKFITSNKFKLMTSKEFTCPIQFTN</sequence>
<evidence type="ECO:0000256" key="3">
    <source>
        <dbReference type="SAM" id="MobiDB-lite"/>
    </source>
</evidence>
<dbReference type="InterPro" id="IPR001452">
    <property type="entry name" value="SH3_domain"/>
</dbReference>
<name>A0AAE2D8K0_SCHME</name>
<feature type="compositionally biased region" description="Polar residues" evidence="3">
    <location>
        <begin position="173"/>
        <end position="190"/>
    </location>
</feature>
<feature type="domain" description="SH3" evidence="4">
    <location>
        <begin position="287"/>
        <end position="347"/>
    </location>
</feature>
<feature type="compositionally biased region" description="Basic and acidic residues" evidence="3">
    <location>
        <begin position="44"/>
        <end position="56"/>
    </location>
</feature>
<dbReference type="SUPFAM" id="SSF50044">
    <property type="entry name" value="SH3-domain"/>
    <property type="match status" value="1"/>
</dbReference>
<comment type="caution">
    <text evidence="5">The sequence shown here is derived from an EMBL/GenBank/DDBJ whole genome shotgun (WGS) entry which is preliminary data.</text>
</comment>
<feature type="compositionally biased region" description="Basic and acidic residues" evidence="3">
    <location>
        <begin position="144"/>
        <end position="153"/>
    </location>
</feature>
<organism evidence="5 6">
    <name type="scientific">Schistosoma mekongi</name>
    <name type="common">Parasitic worm</name>
    <dbReference type="NCBI Taxonomy" id="38744"/>
    <lineage>
        <taxon>Eukaryota</taxon>
        <taxon>Metazoa</taxon>
        <taxon>Spiralia</taxon>
        <taxon>Lophotrochozoa</taxon>
        <taxon>Platyhelminthes</taxon>
        <taxon>Trematoda</taxon>
        <taxon>Digenea</taxon>
        <taxon>Strigeidida</taxon>
        <taxon>Schistosomatoidea</taxon>
        <taxon>Schistosomatidae</taxon>
        <taxon>Schistosoma</taxon>
    </lineage>
</organism>
<dbReference type="GO" id="GO:0005929">
    <property type="term" value="C:cilium"/>
    <property type="evidence" value="ECO:0007669"/>
    <property type="project" value="TreeGrafter"/>
</dbReference>
<evidence type="ECO:0000313" key="5">
    <source>
        <dbReference type="EMBL" id="KAK4475239.1"/>
    </source>
</evidence>
<dbReference type="PANTHER" id="PTHR15176">
    <property type="entry name" value="NEPHROCYSTIN"/>
    <property type="match status" value="1"/>
</dbReference>